<dbReference type="InterPro" id="IPR011251">
    <property type="entry name" value="Luciferase-like_dom"/>
</dbReference>
<dbReference type="EMBL" id="WBJY01000001">
    <property type="protein sequence ID" value="KAB1650335.1"/>
    <property type="molecule type" value="Genomic_DNA"/>
</dbReference>
<dbReference type="PANTHER" id="PTHR30137">
    <property type="entry name" value="LUCIFERASE-LIKE MONOOXYGENASE"/>
    <property type="match status" value="1"/>
</dbReference>
<dbReference type="OrthoDB" id="7903015at2"/>
<dbReference type="Pfam" id="PF00296">
    <property type="entry name" value="Bac_luciferase"/>
    <property type="match status" value="1"/>
</dbReference>
<dbReference type="Gene3D" id="3.20.20.30">
    <property type="entry name" value="Luciferase-like domain"/>
    <property type="match status" value="1"/>
</dbReference>
<dbReference type="Proteomes" id="UP000431744">
    <property type="component" value="Unassembled WGS sequence"/>
</dbReference>
<comment type="caution">
    <text evidence="2">The sequence shown here is derived from an EMBL/GenBank/DDBJ whole genome shotgun (WGS) entry which is preliminary data.</text>
</comment>
<protein>
    <submittedName>
        <fullName evidence="2">LLM class flavin-dependent oxidoreductase</fullName>
    </submittedName>
</protein>
<evidence type="ECO:0000259" key="1">
    <source>
        <dbReference type="Pfam" id="PF00296"/>
    </source>
</evidence>
<dbReference type="SUPFAM" id="SSF51679">
    <property type="entry name" value="Bacterial luciferase-like"/>
    <property type="match status" value="1"/>
</dbReference>
<dbReference type="InterPro" id="IPR050766">
    <property type="entry name" value="Bact_Lucif_Oxidored"/>
</dbReference>
<accession>A0A6H9WUI3</accession>
<dbReference type="PANTHER" id="PTHR30137:SF6">
    <property type="entry name" value="LUCIFERASE-LIKE MONOOXYGENASE"/>
    <property type="match status" value="1"/>
</dbReference>
<organism evidence="2 3">
    <name type="scientific">Pseudoclavibacter endophyticus</name>
    <dbReference type="NCBI Taxonomy" id="1778590"/>
    <lineage>
        <taxon>Bacteria</taxon>
        <taxon>Bacillati</taxon>
        <taxon>Actinomycetota</taxon>
        <taxon>Actinomycetes</taxon>
        <taxon>Micrococcales</taxon>
        <taxon>Microbacteriaceae</taxon>
        <taxon>Pseudoclavibacter</taxon>
    </lineage>
</organism>
<evidence type="ECO:0000313" key="2">
    <source>
        <dbReference type="EMBL" id="KAB1650335.1"/>
    </source>
</evidence>
<dbReference type="GO" id="GO:0016705">
    <property type="term" value="F:oxidoreductase activity, acting on paired donors, with incorporation or reduction of molecular oxygen"/>
    <property type="evidence" value="ECO:0007669"/>
    <property type="project" value="InterPro"/>
</dbReference>
<sequence length="376" mass="41149">MHVPLSSLRLEGDHLDLDFGVFDWLDAQPGVTLRDTYDARLRLVREAERLGFARYHLAEHHATPLGLAPSPAVFLAAAARETSTIRLAATTFITPLYDPLRLVEEIAMLDQLSGGRLEIGVGRGSSPIEAGMFGLDAEAAKARFLRDWPAMLDALRSGRFVRPREGTGVADGGSTAASPPVDLFVRPLQTPHPPLWYPTSNAESIPRLVTEGYHVLFGFGFSSPPLEVMREHATVFLRESAEVDASVAAAGPRRFGMVRHVYVGRDDAEAVETAREALAVHYDSFTHLWRAAGSERFTGPLDDLEDLVDRHLLFVGSAPTVAEQVTHAVRESGVNYVAGAFAWGSLSEQQSARSMQRFAREVMPIVHAGLEHPKVD</sequence>
<dbReference type="InterPro" id="IPR036661">
    <property type="entry name" value="Luciferase-like_sf"/>
</dbReference>
<dbReference type="AlphaFoldDB" id="A0A6H9WUI3"/>
<keyword evidence="3" id="KW-1185">Reference proteome</keyword>
<dbReference type="GO" id="GO:0005829">
    <property type="term" value="C:cytosol"/>
    <property type="evidence" value="ECO:0007669"/>
    <property type="project" value="TreeGrafter"/>
</dbReference>
<evidence type="ECO:0000313" key="3">
    <source>
        <dbReference type="Proteomes" id="UP000431744"/>
    </source>
</evidence>
<name>A0A6H9WUI3_9MICO</name>
<proteinExistence type="predicted"/>
<gene>
    <name evidence="2" type="ORF">F8O04_09175</name>
</gene>
<feature type="domain" description="Luciferase-like" evidence="1">
    <location>
        <begin position="19"/>
        <end position="335"/>
    </location>
</feature>
<reference evidence="2 3" key="1">
    <citation type="submission" date="2019-09" db="EMBL/GenBank/DDBJ databases">
        <title>Phylogeny of genus Pseudoclavibacter and closely related genus.</title>
        <authorList>
            <person name="Li Y."/>
        </authorList>
    </citation>
    <scope>NUCLEOTIDE SEQUENCE [LARGE SCALE GENOMIC DNA]</scope>
    <source>
        <strain evidence="2 3">EGI 60007</strain>
    </source>
</reference>